<dbReference type="EMBL" id="ABYW01000005">
    <property type="protein sequence ID" value="EEE41499.1"/>
    <property type="molecule type" value="Genomic_DNA"/>
</dbReference>
<protein>
    <submittedName>
        <fullName evidence="3">Tetratricopeptide repeat protein</fullName>
    </submittedName>
</protein>
<proteinExistence type="predicted"/>
<evidence type="ECO:0000256" key="2">
    <source>
        <dbReference type="ARBA" id="ARBA00022803"/>
    </source>
</evidence>
<dbReference type="InterPro" id="IPR027417">
    <property type="entry name" value="P-loop_NTPase"/>
</dbReference>
<sequence length="383" mass="44345">MFRQNQDMIRSNYICKSYDKSDKCEFEKQEINKEAKTDFSSESQIIKTEKSRSIVEKESKVNSETDKISQETIKENFPFPTFLKDQLEILTEIVDAIEDGYKYIILESGVGKSAIAATLANIYESSFILSDNKKLQEKYHEEYDLINNDKFHVSNHSDAFNEFEKLDKRKLLIVDDAHKFDENIADFFSYKIRLSAFDDELIDSFYCDVRNKEKKEIDVGLDFINHLSLDDEMVNLIKYNIEENPDDEATIVGKSVLLYKIGKLNESLECLNQIKNIRNASIIELKAVILMGMSNYKRALDLLNEVLKLDCGNVSALYYKTECLFKLKRFKEVVDTADVALKIDKNHQSILINKFCSLVELNNTKEALKVKEKLLRLGLNCNI</sequence>
<dbReference type="PATRIC" id="fig|483214.13.peg.368"/>
<dbReference type="InterPro" id="IPR051685">
    <property type="entry name" value="Ycf3/AcsC/BcsC/TPR_MFPF"/>
</dbReference>
<dbReference type="SUPFAM" id="SSF48452">
    <property type="entry name" value="TPR-like"/>
    <property type="match status" value="1"/>
</dbReference>
<evidence type="ECO:0000256" key="1">
    <source>
        <dbReference type="ARBA" id="ARBA00022737"/>
    </source>
</evidence>
<organism evidence="3 4">
    <name type="scientific">Methanobrevibacter smithii DSM 2375</name>
    <dbReference type="NCBI Taxonomy" id="483214"/>
    <lineage>
        <taxon>Archaea</taxon>
        <taxon>Methanobacteriati</taxon>
        <taxon>Methanobacteriota</taxon>
        <taxon>Methanomada group</taxon>
        <taxon>Methanobacteria</taxon>
        <taxon>Methanobacteriales</taxon>
        <taxon>Methanobacteriaceae</taxon>
        <taxon>Methanobrevibacter</taxon>
    </lineage>
</organism>
<dbReference type="RefSeq" id="WP_004035158.1">
    <property type="nucleotide sequence ID" value="NZ_DS996911.1"/>
</dbReference>
<dbReference type="SUPFAM" id="SSF52540">
    <property type="entry name" value="P-loop containing nucleoside triphosphate hydrolases"/>
    <property type="match status" value="1"/>
</dbReference>
<dbReference type="PANTHER" id="PTHR44943">
    <property type="entry name" value="CELLULOSE SYNTHASE OPERON PROTEIN C"/>
    <property type="match status" value="1"/>
</dbReference>
<keyword evidence="1" id="KW-0677">Repeat</keyword>
<dbReference type="Gene3D" id="1.25.40.10">
    <property type="entry name" value="Tetratricopeptide repeat domain"/>
    <property type="match status" value="1"/>
</dbReference>
<accession>B9ADF9</accession>
<name>B9ADF9_METSM</name>
<dbReference type="Pfam" id="PF12895">
    <property type="entry name" value="ANAPC3"/>
    <property type="match status" value="1"/>
</dbReference>
<evidence type="ECO:0000313" key="4">
    <source>
        <dbReference type="Proteomes" id="UP000003489"/>
    </source>
</evidence>
<reference evidence="3 4" key="2">
    <citation type="submission" date="2008-11" db="EMBL/GenBank/DDBJ databases">
        <title>Draft genome sequence of Methanobrevibacter smithii (DSM 2375).</title>
        <authorList>
            <person name="Sudarsanam P."/>
            <person name="Ley R."/>
            <person name="Guruge J."/>
            <person name="Turnbaugh P.J."/>
            <person name="Mahowald M."/>
            <person name="Liep D."/>
            <person name="Gordon J."/>
        </authorList>
    </citation>
    <scope>NUCLEOTIDE SEQUENCE [LARGE SCALE GENOMIC DNA]</scope>
    <source>
        <strain evidence="3 4">DSM 2375</strain>
    </source>
</reference>
<reference evidence="3 4" key="1">
    <citation type="submission" date="2008-10" db="EMBL/GenBank/DDBJ databases">
        <authorList>
            <person name="Fulton L."/>
            <person name="Clifton S."/>
            <person name="Fulton B."/>
            <person name="Xu J."/>
            <person name="Minx P."/>
            <person name="Pepin K.H."/>
            <person name="Johnson M."/>
            <person name="Bhonagiri V."/>
            <person name="Nash W.E."/>
            <person name="Mardis E.R."/>
            <person name="Wilson R.K."/>
        </authorList>
    </citation>
    <scope>NUCLEOTIDE SEQUENCE [LARGE SCALE GENOMIC DNA]</scope>
    <source>
        <strain evidence="3 4">DSM 2375</strain>
    </source>
</reference>
<dbReference type="AlphaFoldDB" id="B9ADF9"/>
<dbReference type="PANTHER" id="PTHR44943:SF8">
    <property type="entry name" value="TPR REPEAT-CONTAINING PROTEIN MJ0263"/>
    <property type="match status" value="1"/>
</dbReference>
<gene>
    <name evidence="3" type="ORF">METSMIALI_00382</name>
</gene>
<dbReference type="HOGENOM" id="CLU_720828_0_0_2"/>
<dbReference type="Gene3D" id="3.40.50.300">
    <property type="entry name" value="P-loop containing nucleotide triphosphate hydrolases"/>
    <property type="match status" value="1"/>
</dbReference>
<evidence type="ECO:0000313" key="3">
    <source>
        <dbReference type="EMBL" id="EEE41499.1"/>
    </source>
</evidence>
<comment type="caution">
    <text evidence="3">The sequence shown here is derived from an EMBL/GenBank/DDBJ whole genome shotgun (WGS) entry which is preliminary data.</text>
</comment>
<keyword evidence="2" id="KW-0802">TPR repeat</keyword>
<dbReference type="Proteomes" id="UP000003489">
    <property type="component" value="Unassembled WGS sequence"/>
</dbReference>
<dbReference type="InterPro" id="IPR011990">
    <property type="entry name" value="TPR-like_helical_dom_sf"/>
</dbReference>